<dbReference type="EMBL" id="CP021659">
    <property type="protein sequence ID" value="AWK15368.1"/>
    <property type="molecule type" value="Genomic_DNA"/>
</dbReference>
<dbReference type="SUPFAM" id="SSF55909">
    <property type="entry name" value="Pentein"/>
    <property type="match status" value="1"/>
</dbReference>
<dbReference type="KEGG" id="fsm:CCS41_07640"/>
<keyword evidence="1" id="KW-0378">Hydrolase</keyword>
<evidence type="ECO:0000313" key="3">
    <source>
        <dbReference type="Proteomes" id="UP000261875"/>
    </source>
</evidence>
<evidence type="ECO:0000256" key="1">
    <source>
        <dbReference type="ARBA" id="ARBA00022801"/>
    </source>
</evidence>
<organism evidence="2 3">
    <name type="scientific">Candidatus Fukatsuia symbiotica</name>
    <dbReference type="NCBI Taxonomy" id="1878942"/>
    <lineage>
        <taxon>Bacteria</taxon>
        <taxon>Pseudomonadati</taxon>
        <taxon>Pseudomonadota</taxon>
        <taxon>Gammaproteobacteria</taxon>
        <taxon>Enterobacterales</taxon>
        <taxon>Yersiniaceae</taxon>
        <taxon>Candidatus Fukatsuia</taxon>
    </lineage>
</organism>
<dbReference type="OrthoDB" id="9808013at2"/>
<dbReference type="Pfam" id="PF04371">
    <property type="entry name" value="PAD_porph"/>
    <property type="match status" value="1"/>
</dbReference>
<dbReference type="GO" id="GO:0009446">
    <property type="term" value="P:putrescine biosynthetic process"/>
    <property type="evidence" value="ECO:0007669"/>
    <property type="project" value="InterPro"/>
</dbReference>
<name>A0A2U8I8G3_9GAMM</name>
<dbReference type="STRING" id="1878942.GCA_900128755_01566"/>
<dbReference type="GO" id="GO:0004668">
    <property type="term" value="F:protein-arginine deiminase activity"/>
    <property type="evidence" value="ECO:0007669"/>
    <property type="project" value="InterPro"/>
</dbReference>
<evidence type="ECO:0000313" key="2">
    <source>
        <dbReference type="EMBL" id="AWK15368.1"/>
    </source>
</evidence>
<keyword evidence="3" id="KW-1185">Reference proteome</keyword>
<dbReference type="PANTHER" id="PTHR31377:SF0">
    <property type="entry name" value="AGMATINE DEIMINASE-RELATED"/>
    <property type="match status" value="1"/>
</dbReference>
<protein>
    <submittedName>
        <fullName evidence="2">Agmatine deiminase</fullName>
    </submittedName>
</protein>
<reference evidence="2 3" key="1">
    <citation type="submission" date="2017-05" db="EMBL/GenBank/DDBJ databases">
        <title>Genome sequence of Candidatus Fukatsuia symbiotica and Candidatus Hamiltonella defensa from Acyrthosiphon pisum strain 5D.</title>
        <authorList>
            <person name="Patel V.A."/>
            <person name="Chevignon G."/>
            <person name="Russell J.A."/>
            <person name="Oliver K.M."/>
        </authorList>
    </citation>
    <scope>NUCLEOTIDE SEQUENCE [LARGE SCALE GENOMIC DNA]</scope>
    <source>
        <strain evidence="2 3">5D</strain>
    </source>
</reference>
<dbReference type="Proteomes" id="UP000261875">
    <property type="component" value="Chromosome"/>
</dbReference>
<dbReference type="AlphaFoldDB" id="A0A2U8I8G3"/>
<dbReference type="Gene3D" id="3.75.10.10">
    <property type="entry name" value="L-arginine/glycine Amidinotransferase, Chain A"/>
    <property type="match status" value="1"/>
</dbReference>
<dbReference type="GO" id="GO:0047632">
    <property type="term" value="F:agmatine deiminase activity"/>
    <property type="evidence" value="ECO:0007669"/>
    <property type="project" value="TreeGrafter"/>
</dbReference>
<sequence>MPSEEQPHQRTWMAFSVNNAWGGQYLAEIQENIATIALAIARYETVTMLVDPKDHAIAQRLVAEGDVELLICPLDDIWIRDSGPVFVINQQGDKVAAIDFNFNGWGNKQQHALDAKVAQFIVEKAGVKPIKTRLVLEGGGIEVDGDGTAIITESCVINSNRNAAISKEQCEQELKQLLGLEKIIWLPGIKNKDITDGHTDGYVRFVRPGAVVAGYEPNTQSYDHLVTQRHLDILRHSTDAKGRQLDVVVLEAPATLRDKYASNQFFASYINYYVCNKAVIVPAFGDVNADNAAVDKLKRLYPQREIVAINIDAVASGGGGIHCVTQQEPKTK</sequence>
<accession>A0A2U8I8G3</accession>
<proteinExistence type="predicted"/>
<gene>
    <name evidence="2" type="ORF">CCS41_07640</name>
</gene>
<dbReference type="InterPro" id="IPR007466">
    <property type="entry name" value="Peptidyl-Arg-deiminase_porph"/>
</dbReference>
<dbReference type="PANTHER" id="PTHR31377">
    <property type="entry name" value="AGMATINE DEIMINASE-RELATED"/>
    <property type="match status" value="1"/>
</dbReference>